<feature type="region of interest" description="Disordered" evidence="1">
    <location>
        <begin position="270"/>
        <end position="309"/>
    </location>
</feature>
<feature type="compositionally biased region" description="Polar residues" evidence="1">
    <location>
        <begin position="1"/>
        <end position="11"/>
    </location>
</feature>
<dbReference type="InParanoid" id="A0A165EFW8"/>
<feature type="compositionally biased region" description="Polar residues" evidence="1">
    <location>
        <begin position="23"/>
        <end position="32"/>
    </location>
</feature>
<dbReference type="Proteomes" id="UP000076871">
    <property type="component" value="Unassembled WGS sequence"/>
</dbReference>
<feature type="region of interest" description="Disordered" evidence="1">
    <location>
        <begin position="72"/>
        <end position="114"/>
    </location>
</feature>
<feature type="compositionally biased region" description="Basic and acidic residues" evidence="1">
    <location>
        <begin position="73"/>
        <end position="85"/>
    </location>
</feature>
<organism evidence="2 3">
    <name type="scientific">Laetiporus sulphureus 93-53</name>
    <dbReference type="NCBI Taxonomy" id="1314785"/>
    <lineage>
        <taxon>Eukaryota</taxon>
        <taxon>Fungi</taxon>
        <taxon>Dikarya</taxon>
        <taxon>Basidiomycota</taxon>
        <taxon>Agaricomycotina</taxon>
        <taxon>Agaricomycetes</taxon>
        <taxon>Polyporales</taxon>
        <taxon>Laetiporus</taxon>
    </lineage>
</organism>
<dbReference type="GeneID" id="63818302"/>
<feature type="compositionally biased region" description="Basic residues" evidence="1">
    <location>
        <begin position="12"/>
        <end position="21"/>
    </location>
</feature>
<feature type="compositionally biased region" description="Polar residues" evidence="1">
    <location>
        <begin position="297"/>
        <end position="309"/>
    </location>
</feature>
<gene>
    <name evidence="2" type="ORF">LAESUDRAFT_126425</name>
</gene>
<evidence type="ECO:0000313" key="2">
    <source>
        <dbReference type="EMBL" id="KZT06975.1"/>
    </source>
</evidence>
<reference evidence="2 3" key="1">
    <citation type="journal article" date="2016" name="Mol. Biol. Evol.">
        <title>Comparative Genomics of Early-Diverging Mushroom-Forming Fungi Provides Insights into the Origins of Lignocellulose Decay Capabilities.</title>
        <authorList>
            <person name="Nagy L.G."/>
            <person name="Riley R."/>
            <person name="Tritt A."/>
            <person name="Adam C."/>
            <person name="Daum C."/>
            <person name="Floudas D."/>
            <person name="Sun H."/>
            <person name="Yadav J.S."/>
            <person name="Pangilinan J."/>
            <person name="Larsson K.H."/>
            <person name="Matsuura K."/>
            <person name="Barry K."/>
            <person name="Labutti K."/>
            <person name="Kuo R."/>
            <person name="Ohm R.A."/>
            <person name="Bhattacharya S.S."/>
            <person name="Shirouzu T."/>
            <person name="Yoshinaga Y."/>
            <person name="Martin F.M."/>
            <person name="Grigoriev I.V."/>
            <person name="Hibbett D.S."/>
        </authorList>
    </citation>
    <scope>NUCLEOTIDE SEQUENCE [LARGE SCALE GENOMIC DNA]</scope>
    <source>
        <strain evidence="2 3">93-53</strain>
    </source>
</reference>
<evidence type="ECO:0000256" key="1">
    <source>
        <dbReference type="SAM" id="MobiDB-lite"/>
    </source>
</evidence>
<proteinExistence type="predicted"/>
<dbReference type="EMBL" id="KV427621">
    <property type="protein sequence ID" value="KZT06975.1"/>
    <property type="molecule type" value="Genomic_DNA"/>
</dbReference>
<feature type="compositionally biased region" description="Polar residues" evidence="1">
    <location>
        <begin position="86"/>
        <end position="107"/>
    </location>
</feature>
<evidence type="ECO:0000313" key="3">
    <source>
        <dbReference type="Proteomes" id="UP000076871"/>
    </source>
</evidence>
<keyword evidence="3" id="KW-1185">Reference proteome</keyword>
<name>A0A165EFW8_9APHY</name>
<accession>A0A165EFW8</accession>
<feature type="region of interest" description="Disordered" evidence="1">
    <location>
        <begin position="1"/>
        <end position="53"/>
    </location>
</feature>
<dbReference type="RefSeq" id="XP_040764715.1">
    <property type="nucleotide sequence ID" value="XM_040901270.1"/>
</dbReference>
<sequence>MPHNPDATSTSHLHRSRKLTKSRPPTSQTGSQLAIGPSSPRTRDHHWPKGIPRHANVRFSDYDEGYVGVYFRQPDDNHHSQRDGQNETAQVLSSLSRTKTYPSSPGGSSPLWIQRKPDFTKSPKERHSVPLRRSDFHVHKPLPPIPQDASRDSVITTSRDSAIGVPIASGPFIMEYLGDRGSKALFTTRSAMGDMNDIVEDSIPTSRCVSFTSLTERVDDEEGYLDEDSTTPTSSSTILSARRAEWDNNDDASHSVASPARPFVVAPNNLKGTIQGKRGPHVGDITGMERNGKLDSTRNNILSSNPRRR</sequence>
<protein>
    <submittedName>
        <fullName evidence="2">Uncharacterized protein</fullName>
    </submittedName>
</protein>
<dbReference type="AlphaFoldDB" id="A0A165EFW8"/>